<dbReference type="PRINTS" id="PR00469">
    <property type="entry name" value="PNDRDTASEII"/>
</dbReference>
<comment type="caution">
    <text evidence="2">The sequence shown here is derived from an EMBL/GenBank/DDBJ whole genome shotgun (WGS) entry which is preliminary data.</text>
</comment>
<reference evidence="3" key="1">
    <citation type="journal article" date="2019" name="Int. J. Syst. Evol. Microbiol.">
        <title>The Global Catalogue of Microorganisms (GCM) 10K type strain sequencing project: providing services to taxonomists for standard genome sequencing and annotation.</title>
        <authorList>
            <consortium name="The Broad Institute Genomics Platform"/>
            <consortium name="The Broad Institute Genome Sequencing Center for Infectious Disease"/>
            <person name="Wu L."/>
            <person name="Ma J."/>
        </authorList>
    </citation>
    <scope>NUCLEOTIDE SEQUENCE [LARGE SCALE GENOMIC DNA]</scope>
    <source>
        <strain evidence="3">JCM 15309</strain>
    </source>
</reference>
<evidence type="ECO:0000313" key="3">
    <source>
        <dbReference type="Proteomes" id="UP001500571"/>
    </source>
</evidence>
<dbReference type="PANTHER" id="PTHR43539:SF78">
    <property type="entry name" value="FLAVIN-CONTAINING MONOOXYGENASE"/>
    <property type="match status" value="1"/>
</dbReference>
<keyword evidence="3" id="KW-1185">Reference proteome</keyword>
<dbReference type="PRINTS" id="PR00368">
    <property type="entry name" value="FADPNR"/>
</dbReference>
<dbReference type="InterPro" id="IPR050982">
    <property type="entry name" value="Auxin_biosynth/cation_transpt"/>
</dbReference>
<dbReference type="PANTHER" id="PTHR43539">
    <property type="entry name" value="FLAVIN-BINDING MONOOXYGENASE-LIKE PROTEIN (AFU_ORTHOLOGUE AFUA_4G09220)"/>
    <property type="match status" value="1"/>
</dbReference>
<dbReference type="EMBL" id="BAAAPB010000001">
    <property type="protein sequence ID" value="GAA1951150.1"/>
    <property type="molecule type" value="Genomic_DNA"/>
</dbReference>
<dbReference type="Gene3D" id="3.50.50.60">
    <property type="entry name" value="FAD/NAD(P)-binding domain"/>
    <property type="match status" value="1"/>
</dbReference>
<dbReference type="SUPFAM" id="SSF51905">
    <property type="entry name" value="FAD/NAD(P)-binding domain"/>
    <property type="match status" value="1"/>
</dbReference>
<gene>
    <name evidence="2" type="ORF">GCM10009798_08070</name>
</gene>
<dbReference type="Pfam" id="PF13738">
    <property type="entry name" value="Pyr_redox_3"/>
    <property type="match status" value="1"/>
</dbReference>
<accession>A0ABP5BTQ4</accession>
<dbReference type="RefSeq" id="WP_344042657.1">
    <property type="nucleotide sequence ID" value="NZ_BAAAPB010000001.1"/>
</dbReference>
<protein>
    <submittedName>
        <fullName evidence="2">NAD(P)/FAD-dependent oxidoreductase</fullName>
    </submittedName>
</protein>
<proteinExistence type="predicted"/>
<dbReference type="Proteomes" id="UP001500571">
    <property type="component" value="Unassembled WGS sequence"/>
</dbReference>
<evidence type="ECO:0000313" key="2">
    <source>
        <dbReference type="EMBL" id="GAA1951150.1"/>
    </source>
</evidence>
<name>A0ABP5BTQ4_9ACTN</name>
<dbReference type="InterPro" id="IPR036188">
    <property type="entry name" value="FAD/NAD-bd_sf"/>
</dbReference>
<organism evidence="2 3">
    <name type="scientific">Nocardioides panacihumi</name>
    <dbReference type="NCBI Taxonomy" id="400774"/>
    <lineage>
        <taxon>Bacteria</taxon>
        <taxon>Bacillati</taxon>
        <taxon>Actinomycetota</taxon>
        <taxon>Actinomycetes</taxon>
        <taxon>Propionibacteriales</taxon>
        <taxon>Nocardioidaceae</taxon>
        <taxon>Nocardioides</taxon>
    </lineage>
</organism>
<sequence length="373" mass="39721">MSAATDPTASRPTAETPANTPLDVLVIGAGQAGLAVGYHLAQRGLRFLLVDAAPEIGHSWASRWDSLRLFTPAEYSSLPGMGFPSARGTYPGKDEVAAYLKAYVDRFDLPVMLNTCVQHVVQRDGMFQVATSQGTLSARQVIVATGPFQQPAIPGLAAGFAPAVTQLHTSTYRNPTDLPAADAGRVLVVGAGNSGLQVALEVARTHAVHLAAGSRQTTVPQRPLGRDLFWWLTKTRLVSRPASSPVAAWFRRRGGDLVIGTTWDDVDGAGIDVRPRLTAAAGHAARFADESSLDDVSVVIWATGFRPDYSWLDVPGVWDGRQITHQRGATSVPGLWFIGLPWQHSRGSALLGFVGDDASWLAGQVAVHATAHL</sequence>
<evidence type="ECO:0000256" key="1">
    <source>
        <dbReference type="ARBA" id="ARBA00023002"/>
    </source>
</evidence>
<keyword evidence="1" id="KW-0560">Oxidoreductase</keyword>